<dbReference type="AlphaFoldDB" id="A0A380CWT5"/>
<proteinExistence type="predicted"/>
<evidence type="ECO:0000313" key="1">
    <source>
        <dbReference type="EMBL" id="SUJ29387.1"/>
    </source>
</evidence>
<name>A0A380CWT5_SPHSI</name>
<evidence type="ECO:0000313" key="2">
    <source>
        <dbReference type="Proteomes" id="UP000254893"/>
    </source>
</evidence>
<dbReference type="Proteomes" id="UP000254893">
    <property type="component" value="Unassembled WGS sequence"/>
</dbReference>
<protein>
    <submittedName>
        <fullName evidence="1">Uncharacterized protein</fullName>
    </submittedName>
</protein>
<gene>
    <name evidence="1" type="ORF">NCTC11388_04625</name>
</gene>
<dbReference type="EMBL" id="UGYW01000002">
    <property type="protein sequence ID" value="SUJ29387.1"/>
    <property type="molecule type" value="Genomic_DNA"/>
</dbReference>
<dbReference type="RefSeq" id="WP_115171776.1">
    <property type="nucleotide sequence ID" value="NZ_UGYW01000002.1"/>
</dbReference>
<sequence length="134" mass="15646">MLIDPPFDIFAKMSKRLLGFLMLFFYMNAIAYHETCILDKVDNDIHSGVTLVNIILDELLDLPANNEQEISEFQYDEYRTANQANAILPILLIVFYLPRILKTDTLRAPVSKRINKAIPLQLGYYQYLFRLKPF</sequence>
<organism evidence="1 2">
    <name type="scientific">Sphingobacterium spiritivorum</name>
    <name type="common">Flavobacterium spiritivorum</name>
    <dbReference type="NCBI Taxonomy" id="258"/>
    <lineage>
        <taxon>Bacteria</taxon>
        <taxon>Pseudomonadati</taxon>
        <taxon>Bacteroidota</taxon>
        <taxon>Sphingobacteriia</taxon>
        <taxon>Sphingobacteriales</taxon>
        <taxon>Sphingobacteriaceae</taxon>
        <taxon>Sphingobacterium</taxon>
    </lineage>
</organism>
<reference evidence="1 2" key="1">
    <citation type="submission" date="2018-06" db="EMBL/GenBank/DDBJ databases">
        <authorList>
            <consortium name="Pathogen Informatics"/>
            <person name="Doyle S."/>
        </authorList>
    </citation>
    <scope>NUCLEOTIDE SEQUENCE [LARGE SCALE GENOMIC DNA]</scope>
    <source>
        <strain evidence="1 2">NCTC11388</strain>
    </source>
</reference>
<accession>A0A380CWT5</accession>